<dbReference type="InterPro" id="IPR037250">
    <property type="entry name" value="NEAT_dom_sf"/>
</dbReference>
<feature type="chain" id="PRO_5003025257" evidence="5">
    <location>
        <begin position="28"/>
        <end position="974"/>
    </location>
</feature>
<dbReference type="InterPro" id="IPR006635">
    <property type="entry name" value="NEAT_dom"/>
</dbReference>
<feature type="signal peptide" evidence="5">
    <location>
        <begin position="1"/>
        <end position="27"/>
    </location>
</feature>
<evidence type="ECO:0000256" key="2">
    <source>
        <dbReference type="ARBA" id="ARBA00022729"/>
    </source>
</evidence>
<protein>
    <submittedName>
        <fullName evidence="7">Iron transport-associated domain protein</fullName>
    </submittedName>
</protein>
<feature type="coiled-coil region" evidence="3">
    <location>
        <begin position="620"/>
        <end position="666"/>
    </location>
</feature>
<evidence type="ECO:0000256" key="4">
    <source>
        <dbReference type="SAM" id="MobiDB-lite"/>
    </source>
</evidence>
<dbReference type="SMART" id="SM00725">
    <property type="entry name" value="NEAT"/>
    <property type="match status" value="1"/>
</dbReference>
<feature type="compositionally biased region" description="Low complexity" evidence="4">
    <location>
        <begin position="909"/>
        <end position="974"/>
    </location>
</feature>
<keyword evidence="3" id="KW-0175">Coiled coil</keyword>
<dbReference type="PROSITE" id="PS50978">
    <property type="entry name" value="NEAT"/>
    <property type="match status" value="1"/>
</dbReference>
<evidence type="ECO:0000256" key="3">
    <source>
        <dbReference type="SAM" id="Coils"/>
    </source>
</evidence>
<evidence type="ECO:0000256" key="5">
    <source>
        <dbReference type="SAM" id="SignalP"/>
    </source>
</evidence>
<sequence>MKKIKLSYLFILISLFLTVAFPLNSYADAVDKTTSPKNWDDIAIKDEKTGIKITNYLMLLFKNRKEYFSLIHDYENKKWYDKGNFTSEAFRDIQERAKKSFTIEVSELDKNSPEMKNFINKFGKKTLKYKSKNGEEYSYYGYKIKVNKNYDGNFFRFATYDLSIPLKYKYKYKDENGNLLEETKNSIWVEGAFICQNNKRDKNNIEEVRAWDYLPADEKNNAEVKLSEVNMNLTSGEAYIFLASGNIPNIPKNMAPGEYTVPMMGRMLAEPGSMSMADNALDKTGVIKVDKYGNKTLFLGFHVITKGGLQGHLLRAKYKDSIKDEEKKFAGIVDYYTDERRQYPKTLSIPLKTDEYMKEIEVYVDAMDEFPQSFWATMNVEGHFAEGWTKNRTKINGLTIKKVDMNADGSYEADTTMLKGSDSIQNSYTDKKFKKTEGEDKPKYKITIKNGRAELQLLDDNKNRYFEIISDSSDNKNSKIFYNYNKEKPLELKDIFSEIITKEVYNEEGKSLGTKTLAKGIVLKDVDLNDLIKLEKPSTQPQKNQLLWIINMGKNYSLKEENGKTIIYDEKSLRNIDVPNVNFFSFKSLNEKPILNTKDLKDIISQAEKLNQGNKTNKAFDELKSAIASAKLALEATEQKQIDDAKTELQNAINTFNKSAEEKLEENPNAEKTYSIPVKVWNYSAPGKESMADKAIEHTAKVTIKGNTATVDVTFNGLKFMKMYGHLTNLFTFEDNDPSKAAIETTVVKKVKDTDLSGNQKEFPKVFRFTMTKDKFLAQADKSIYIKVWVDAMDEIAGKGQGGGEQKARLIFDISSMKESGGNSGANVQDGDISSSTADIKEIRGMLKDSLNTANAVSASKGADSFLTIAIANATNVLANPKASASEIRSAMNNLNTASARNNPTGSKNNNANQNNGNNPFNNNSWGNNNNPWNNNNWGNNNSGFNNNNWGNNNNSSWGNNQNNNNQNSGPVTI</sequence>
<proteinExistence type="predicted"/>
<evidence type="ECO:0000256" key="1">
    <source>
        <dbReference type="ARBA" id="ARBA00004196"/>
    </source>
</evidence>
<dbReference type="AlphaFoldDB" id="D1VTA7"/>
<dbReference type="Gene3D" id="1.20.1270.90">
    <property type="entry name" value="AF1782-like"/>
    <property type="match status" value="1"/>
</dbReference>
<name>D1VTA7_9FIRM</name>
<accession>D1VTA7</accession>
<dbReference type="GO" id="GO:0030313">
    <property type="term" value="C:cell envelope"/>
    <property type="evidence" value="ECO:0007669"/>
    <property type="project" value="UniProtKB-SubCell"/>
</dbReference>
<feature type="region of interest" description="Disordered" evidence="4">
    <location>
        <begin position="897"/>
        <end position="974"/>
    </location>
</feature>
<feature type="non-terminal residue" evidence="7">
    <location>
        <position position="974"/>
    </location>
</feature>
<feature type="compositionally biased region" description="Polar residues" evidence="4">
    <location>
        <begin position="897"/>
        <end position="908"/>
    </location>
</feature>
<comment type="caution">
    <text evidence="7">The sequence shown here is derived from an EMBL/GenBank/DDBJ whole genome shotgun (WGS) entry which is preliminary data.</text>
</comment>
<keyword evidence="8" id="KW-1185">Reference proteome</keyword>
<dbReference type="SUPFAM" id="SSF158911">
    <property type="entry name" value="NEAT domain-like"/>
    <property type="match status" value="1"/>
</dbReference>
<evidence type="ECO:0000313" key="8">
    <source>
        <dbReference type="Proteomes" id="UP000005711"/>
    </source>
</evidence>
<dbReference type="Proteomes" id="UP000005711">
    <property type="component" value="Unassembled WGS sequence"/>
</dbReference>
<dbReference type="Gene3D" id="2.60.40.1850">
    <property type="match status" value="1"/>
</dbReference>
<dbReference type="eggNOG" id="COG5386">
    <property type="taxonomic scope" value="Bacteria"/>
</dbReference>
<comment type="subcellular location">
    <subcellularLocation>
        <location evidence="1">Cell envelope</location>
    </subcellularLocation>
</comment>
<evidence type="ECO:0000259" key="6">
    <source>
        <dbReference type="PROSITE" id="PS50978"/>
    </source>
</evidence>
<keyword evidence="2 5" id="KW-0732">Signal</keyword>
<organism evidence="7 8">
    <name type="scientific">Peptoniphilus lacrimalis 315-B</name>
    <dbReference type="NCBI Taxonomy" id="596330"/>
    <lineage>
        <taxon>Bacteria</taxon>
        <taxon>Bacillati</taxon>
        <taxon>Bacillota</taxon>
        <taxon>Tissierellia</taxon>
        <taxon>Tissierellales</taxon>
        <taxon>Peptoniphilaceae</taxon>
        <taxon>Peptoniphilus</taxon>
    </lineage>
</organism>
<reference evidence="7 8" key="1">
    <citation type="submission" date="2009-12" db="EMBL/GenBank/DDBJ databases">
        <title>Genome Sequence of Peptoniphilus lacrimalis 315-B.</title>
        <authorList>
            <person name="Durkin A.S."/>
            <person name="Madupu R."/>
            <person name="Torralba M."/>
            <person name="Methe B."/>
            <person name="Sutton G."/>
            <person name="Strausberg R.L."/>
            <person name="Nelson K.E."/>
        </authorList>
    </citation>
    <scope>NUCLEOTIDE SEQUENCE [LARGE SCALE GENOMIC DNA]</scope>
    <source>
        <strain evidence="7 8">315-B</strain>
    </source>
</reference>
<feature type="domain" description="NEAT" evidence="6">
    <location>
        <begin position="669"/>
        <end position="820"/>
    </location>
</feature>
<evidence type="ECO:0000313" key="7">
    <source>
        <dbReference type="EMBL" id="EFA90196.1"/>
    </source>
</evidence>
<dbReference type="EMBL" id="ADDO01000035">
    <property type="protein sequence ID" value="EFA90196.1"/>
    <property type="molecule type" value="Genomic_DNA"/>
</dbReference>
<gene>
    <name evidence="7" type="ORF">HMPREF0628_0368</name>
</gene>